<evidence type="ECO:0000256" key="6">
    <source>
        <dbReference type="ARBA" id="ARBA00023163"/>
    </source>
</evidence>
<gene>
    <name evidence="11" type="ORF">GCM10011289_00300</name>
</gene>
<name>A0A918NWD1_9NEIS</name>
<evidence type="ECO:0000313" key="11">
    <source>
        <dbReference type="EMBL" id="GGY02178.1"/>
    </source>
</evidence>
<dbReference type="InterPro" id="IPR031316">
    <property type="entry name" value="FlgM_C"/>
</dbReference>
<keyword evidence="12" id="KW-1185">Reference proteome</keyword>
<evidence type="ECO:0000313" key="12">
    <source>
        <dbReference type="Proteomes" id="UP000645257"/>
    </source>
</evidence>
<feature type="region of interest" description="Disordered" evidence="9">
    <location>
        <begin position="1"/>
        <end position="42"/>
    </location>
</feature>
<protein>
    <recommendedName>
        <fullName evidence="2">Negative regulator of flagellin synthesis</fullName>
    </recommendedName>
    <alternativeName>
        <fullName evidence="8">Anti-sigma-28 factor</fullName>
    </alternativeName>
</protein>
<evidence type="ECO:0000259" key="10">
    <source>
        <dbReference type="Pfam" id="PF04316"/>
    </source>
</evidence>
<reference evidence="11" key="2">
    <citation type="submission" date="2020-09" db="EMBL/GenBank/DDBJ databases">
        <authorList>
            <person name="Sun Q."/>
            <person name="Kim S."/>
        </authorList>
    </citation>
    <scope>NUCLEOTIDE SEQUENCE</scope>
    <source>
        <strain evidence="11">KCTC 32182</strain>
    </source>
</reference>
<sequence>MKIDNTGNVTGVFAPQSKRTPRRTESEDVASQTAPAKSETVAISSRTSQAIAADQQISASVQPFDAKKVEEIRNALLSGDYQPDSSKTADGLIQHLRGLL</sequence>
<dbReference type="GO" id="GO:0045892">
    <property type="term" value="P:negative regulation of DNA-templated transcription"/>
    <property type="evidence" value="ECO:0007669"/>
    <property type="project" value="InterPro"/>
</dbReference>
<dbReference type="Proteomes" id="UP000645257">
    <property type="component" value="Unassembled WGS sequence"/>
</dbReference>
<evidence type="ECO:0000256" key="5">
    <source>
        <dbReference type="ARBA" id="ARBA00023015"/>
    </source>
</evidence>
<comment type="caution">
    <text evidence="11">The sequence shown here is derived from an EMBL/GenBank/DDBJ whole genome shotgun (WGS) entry which is preliminary data.</text>
</comment>
<organism evidence="11 12">
    <name type="scientific">Paludibacterium paludis</name>
    <dbReference type="NCBI Taxonomy" id="1225769"/>
    <lineage>
        <taxon>Bacteria</taxon>
        <taxon>Pseudomonadati</taxon>
        <taxon>Pseudomonadota</taxon>
        <taxon>Betaproteobacteria</taxon>
        <taxon>Neisseriales</taxon>
        <taxon>Chromobacteriaceae</taxon>
        <taxon>Paludibacterium</taxon>
    </lineage>
</organism>
<comment type="function">
    <text evidence="7">Responsible for the coupling of flagellin expression to flagellar assembly by preventing expression of the flagellin genes when a component of the middle class of proteins is defective. It negatively regulates flagellar genes by inhibiting the activity of FliA by directly binding to FliA.</text>
</comment>
<dbReference type="NCBIfam" id="TIGR03824">
    <property type="entry name" value="FlgM_jcvi"/>
    <property type="match status" value="1"/>
</dbReference>
<dbReference type="SUPFAM" id="SSF101498">
    <property type="entry name" value="Anti-sigma factor FlgM"/>
    <property type="match status" value="1"/>
</dbReference>
<evidence type="ECO:0000256" key="3">
    <source>
        <dbReference type="ARBA" id="ARBA00022491"/>
    </source>
</evidence>
<dbReference type="InterPro" id="IPR035890">
    <property type="entry name" value="Anti-sigma-28_factor_FlgM_sf"/>
</dbReference>
<reference evidence="11" key="1">
    <citation type="journal article" date="2014" name="Int. J. Syst. Evol. Microbiol.">
        <title>Complete genome sequence of Corynebacterium casei LMG S-19264T (=DSM 44701T), isolated from a smear-ripened cheese.</title>
        <authorList>
            <consortium name="US DOE Joint Genome Institute (JGI-PGF)"/>
            <person name="Walter F."/>
            <person name="Albersmeier A."/>
            <person name="Kalinowski J."/>
            <person name="Ruckert C."/>
        </authorList>
    </citation>
    <scope>NUCLEOTIDE SEQUENCE</scope>
    <source>
        <strain evidence="11">KCTC 32182</strain>
    </source>
</reference>
<dbReference type="AlphaFoldDB" id="A0A918NWD1"/>
<keyword evidence="3" id="KW-0678">Repressor</keyword>
<proteinExistence type="inferred from homology"/>
<evidence type="ECO:0000256" key="8">
    <source>
        <dbReference type="ARBA" id="ARBA00030117"/>
    </source>
</evidence>
<evidence type="ECO:0000256" key="1">
    <source>
        <dbReference type="ARBA" id="ARBA00005322"/>
    </source>
</evidence>
<dbReference type="Pfam" id="PF04316">
    <property type="entry name" value="FlgM"/>
    <property type="match status" value="1"/>
</dbReference>
<evidence type="ECO:0000256" key="7">
    <source>
        <dbReference type="ARBA" id="ARBA00024739"/>
    </source>
</evidence>
<dbReference type="GO" id="GO:0044781">
    <property type="term" value="P:bacterial-type flagellum organization"/>
    <property type="evidence" value="ECO:0007669"/>
    <property type="project" value="UniProtKB-KW"/>
</dbReference>
<dbReference type="RefSeq" id="WP_189529916.1">
    <property type="nucleotide sequence ID" value="NZ_BMYX01000001.1"/>
</dbReference>
<keyword evidence="6" id="KW-0804">Transcription</keyword>
<evidence type="ECO:0000256" key="2">
    <source>
        <dbReference type="ARBA" id="ARBA00017823"/>
    </source>
</evidence>
<comment type="similarity">
    <text evidence="1">Belongs to the FlgM family.</text>
</comment>
<evidence type="ECO:0000256" key="9">
    <source>
        <dbReference type="SAM" id="MobiDB-lite"/>
    </source>
</evidence>
<evidence type="ECO:0000256" key="4">
    <source>
        <dbReference type="ARBA" id="ARBA00022795"/>
    </source>
</evidence>
<feature type="compositionally biased region" description="Polar residues" evidence="9">
    <location>
        <begin position="29"/>
        <end position="42"/>
    </location>
</feature>
<keyword evidence="5" id="KW-0805">Transcription regulation</keyword>
<accession>A0A918NWD1</accession>
<dbReference type="InterPro" id="IPR007412">
    <property type="entry name" value="FlgM"/>
</dbReference>
<keyword evidence="4" id="KW-1005">Bacterial flagellum biogenesis</keyword>
<dbReference type="EMBL" id="BMYX01000001">
    <property type="protein sequence ID" value="GGY02178.1"/>
    <property type="molecule type" value="Genomic_DNA"/>
</dbReference>
<feature type="domain" description="Anti-sigma-28 factor FlgM C-terminal" evidence="10">
    <location>
        <begin position="40"/>
        <end position="94"/>
    </location>
</feature>